<organism evidence="6 7">
    <name type="scientific">Microbulbifer aestuariivivens</name>
    <dbReference type="NCBI Taxonomy" id="1908308"/>
    <lineage>
        <taxon>Bacteria</taxon>
        <taxon>Pseudomonadati</taxon>
        <taxon>Pseudomonadota</taxon>
        <taxon>Gammaproteobacteria</taxon>
        <taxon>Cellvibrionales</taxon>
        <taxon>Microbulbiferaceae</taxon>
        <taxon>Microbulbifer</taxon>
    </lineage>
</organism>
<dbReference type="Pfam" id="PF01124">
    <property type="entry name" value="MAPEG"/>
    <property type="match status" value="1"/>
</dbReference>
<proteinExistence type="predicted"/>
<name>A0ABP9WNR7_9GAMM</name>
<evidence type="ECO:0000256" key="1">
    <source>
        <dbReference type="ARBA" id="ARBA00004370"/>
    </source>
</evidence>
<feature type="transmembrane region" description="Helical" evidence="5">
    <location>
        <begin position="108"/>
        <end position="127"/>
    </location>
</feature>
<evidence type="ECO:0000256" key="5">
    <source>
        <dbReference type="SAM" id="Phobius"/>
    </source>
</evidence>
<dbReference type="EMBL" id="BAABRT010000009">
    <property type="protein sequence ID" value="GAA5524832.1"/>
    <property type="molecule type" value="Genomic_DNA"/>
</dbReference>
<dbReference type="Proteomes" id="UP001408594">
    <property type="component" value="Unassembled WGS sequence"/>
</dbReference>
<feature type="transmembrane region" description="Helical" evidence="5">
    <location>
        <begin position="75"/>
        <end position="96"/>
    </location>
</feature>
<reference evidence="6 7" key="1">
    <citation type="submission" date="2024-02" db="EMBL/GenBank/DDBJ databases">
        <title>Microbulbifer aestuariivivens NBRC 112533.</title>
        <authorList>
            <person name="Ichikawa N."/>
            <person name="Katano-Makiyama Y."/>
            <person name="Hidaka K."/>
        </authorList>
    </citation>
    <scope>NUCLEOTIDE SEQUENCE [LARGE SCALE GENOMIC DNA]</scope>
    <source>
        <strain evidence="6 7">NBRC 112533</strain>
    </source>
</reference>
<evidence type="ECO:0000313" key="6">
    <source>
        <dbReference type="EMBL" id="GAA5524832.1"/>
    </source>
</evidence>
<dbReference type="InterPro" id="IPR001129">
    <property type="entry name" value="Membr-assoc_MAPEG"/>
</dbReference>
<evidence type="ECO:0008006" key="8">
    <source>
        <dbReference type="Google" id="ProtNLM"/>
    </source>
</evidence>
<comment type="subcellular location">
    <subcellularLocation>
        <location evidence="1">Membrane</location>
    </subcellularLocation>
</comment>
<evidence type="ECO:0000256" key="4">
    <source>
        <dbReference type="ARBA" id="ARBA00023136"/>
    </source>
</evidence>
<keyword evidence="7" id="KW-1185">Reference proteome</keyword>
<keyword evidence="4 5" id="KW-0472">Membrane</keyword>
<protein>
    <recommendedName>
        <fullName evidence="8">MAPEG family protein</fullName>
    </recommendedName>
</protein>
<evidence type="ECO:0000313" key="7">
    <source>
        <dbReference type="Proteomes" id="UP001408594"/>
    </source>
</evidence>
<dbReference type="SUPFAM" id="SSF161084">
    <property type="entry name" value="MAPEG domain-like"/>
    <property type="match status" value="1"/>
</dbReference>
<evidence type="ECO:0000256" key="3">
    <source>
        <dbReference type="ARBA" id="ARBA00022989"/>
    </source>
</evidence>
<dbReference type="RefSeq" id="WP_345550063.1">
    <property type="nucleotide sequence ID" value="NZ_BAABRT010000009.1"/>
</dbReference>
<accession>A0ABP9WNR7</accession>
<feature type="transmembrane region" description="Helical" evidence="5">
    <location>
        <begin position="49"/>
        <end position="68"/>
    </location>
</feature>
<dbReference type="Gene3D" id="1.20.120.550">
    <property type="entry name" value="Membrane associated eicosanoid/glutathione metabolism-like domain"/>
    <property type="match status" value="1"/>
</dbReference>
<evidence type="ECO:0000256" key="2">
    <source>
        <dbReference type="ARBA" id="ARBA00022692"/>
    </source>
</evidence>
<gene>
    <name evidence="6" type="ORF">Maes01_01391</name>
</gene>
<dbReference type="InterPro" id="IPR023352">
    <property type="entry name" value="MAPEG-like_dom_sf"/>
</dbReference>
<sequence length="133" mass="14604">MNFAALCIACLGLLVFAGGFYVSLCRDKEKRVEGYPEDPSNRLHKAVRAHANAVEYAPFIAVLIVVVAQVSTATWLLWVMALLVVARYLHFAGMILSPTIAQPYPLRFVGALSTYVLGITLCVYLLFKSLAPL</sequence>
<keyword evidence="3 5" id="KW-1133">Transmembrane helix</keyword>
<comment type="caution">
    <text evidence="6">The sequence shown here is derived from an EMBL/GenBank/DDBJ whole genome shotgun (WGS) entry which is preliminary data.</text>
</comment>
<keyword evidence="2 5" id="KW-0812">Transmembrane</keyword>